<dbReference type="GO" id="GO:0000976">
    <property type="term" value="F:transcription cis-regulatory region binding"/>
    <property type="evidence" value="ECO:0007669"/>
    <property type="project" value="TreeGrafter"/>
</dbReference>
<dbReference type="PANTHER" id="PTHR30055">
    <property type="entry name" value="HTH-TYPE TRANSCRIPTIONAL REGULATOR RUTR"/>
    <property type="match status" value="1"/>
</dbReference>
<dbReference type="EMBL" id="BNAI01000003">
    <property type="protein sequence ID" value="GHF17001.1"/>
    <property type="molecule type" value="Genomic_DNA"/>
</dbReference>
<feature type="domain" description="HTH tetR-type" evidence="5">
    <location>
        <begin position="9"/>
        <end position="70"/>
    </location>
</feature>
<dbReference type="SUPFAM" id="SSF46689">
    <property type="entry name" value="Homeodomain-like"/>
    <property type="match status" value="1"/>
</dbReference>
<dbReference type="Proteomes" id="UP000617531">
    <property type="component" value="Unassembled WGS sequence"/>
</dbReference>
<dbReference type="InterPro" id="IPR050109">
    <property type="entry name" value="HTH-type_TetR-like_transc_reg"/>
</dbReference>
<dbReference type="SUPFAM" id="SSF48498">
    <property type="entry name" value="Tetracyclin repressor-like, C-terminal domain"/>
    <property type="match status" value="1"/>
</dbReference>
<sequence length="195" mass="20648">MANPRGQGDLLRARLVEAASAMLTDPQAIAVPSLRAVARACEVSPAAVYLHFDSQVALIQAVIDEQLARMSAAVAGRDADGTPAERLTALGLAYVEWGIANPGAYQLLFESADRLDVAAPHDESESRWDLIRGAADLIGAALGTSPERSRRLAFQVWAALHGIASLRIHKPDLDWPTSLADEVAALVATLPARPG</sequence>
<dbReference type="Pfam" id="PF13305">
    <property type="entry name" value="TetR_C_33"/>
    <property type="match status" value="1"/>
</dbReference>
<dbReference type="Gene3D" id="1.10.357.10">
    <property type="entry name" value="Tetracycline Repressor, domain 2"/>
    <property type="match status" value="1"/>
</dbReference>
<organism evidence="6 7">
    <name type="scientific">Pseudolysinimonas yzui</name>
    <dbReference type="NCBI Taxonomy" id="2708254"/>
    <lineage>
        <taxon>Bacteria</taxon>
        <taxon>Bacillati</taxon>
        <taxon>Actinomycetota</taxon>
        <taxon>Actinomycetes</taxon>
        <taxon>Micrococcales</taxon>
        <taxon>Microbacteriaceae</taxon>
        <taxon>Pseudolysinimonas</taxon>
    </lineage>
</organism>
<dbReference type="InterPro" id="IPR025996">
    <property type="entry name" value="MT1864/Rv1816-like_C"/>
</dbReference>
<dbReference type="Pfam" id="PF00440">
    <property type="entry name" value="TetR_N"/>
    <property type="match status" value="1"/>
</dbReference>
<dbReference type="RefSeq" id="WP_191283087.1">
    <property type="nucleotide sequence ID" value="NZ_BNAI01000003.1"/>
</dbReference>
<dbReference type="InterPro" id="IPR001647">
    <property type="entry name" value="HTH_TetR"/>
</dbReference>
<protein>
    <submittedName>
        <fullName evidence="6">TetR family transcriptional regulator</fullName>
    </submittedName>
</protein>
<reference evidence="6" key="2">
    <citation type="submission" date="2020-09" db="EMBL/GenBank/DDBJ databases">
        <authorList>
            <person name="Sun Q."/>
            <person name="Zhou Y."/>
        </authorList>
    </citation>
    <scope>NUCLEOTIDE SEQUENCE</scope>
    <source>
        <strain evidence="6">CGMCC 1.16548</strain>
    </source>
</reference>
<dbReference type="InterPro" id="IPR009057">
    <property type="entry name" value="Homeodomain-like_sf"/>
</dbReference>
<keyword evidence="1" id="KW-0805">Transcription regulation</keyword>
<comment type="caution">
    <text evidence="6">The sequence shown here is derived from an EMBL/GenBank/DDBJ whole genome shotgun (WGS) entry which is preliminary data.</text>
</comment>
<proteinExistence type="predicted"/>
<evidence type="ECO:0000256" key="2">
    <source>
        <dbReference type="ARBA" id="ARBA00023125"/>
    </source>
</evidence>
<name>A0A8J3M4J6_9MICO</name>
<gene>
    <name evidence="6" type="ORF">GCM10011600_17190</name>
</gene>
<dbReference type="AlphaFoldDB" id="A0A8J3M4J6"/>
<dbReference type="InterPro" id="IPR036271">
    <property type="entry name" value="Tet_transcr_reg_TetR-rel_C_sf"/>
</dbReference>
<evidence type="ECO:0000313" key="6">
    <source>
        <dbReference type="EMBL" id="GHF17001.1"/>
    </source>
</evidence>
<dbReference type="PROSITE" id="PS50977">
    <property type="entry name" value="HTH_TETR_2"/>
    <property type="match status" value="1"/>
</dbReference>
<keyword evidence="2 4" id="KW-0238">DNA-binding</keyword>
<evidence type="ECO:0000259" key="5">
    <source>
        <dbReference type="PROSITE" id="PS50977"/>
    </source>
</evidence>
<dbReference type="PANTHER" id="PTHR30055:SF234">
    <property type="entry name" value="HTH-TYPE TRANSCRIPTIONAL REGULATOR BETI"/>
    <property type="match status" value="1"/>
</dbReference>
<dbReference type="GO" id="GO:0003700">
    <property type="term" value="F:DNA-binding transcription factor activity"/>
    <property type="evidence" value="ECO:0007669"/>
    <property type="project" value="TreeGrafter"/>
</dbReference>
<accession>A0A8J3M4J6</accession>
<keyword evidence="7" id="KW-1185">Reference proteome</keyword>
<reference evidence="6" key="1">
    <citation type="journal article" date="2014" name="Int. J. Syst. Evol. Microbiol.">
        <title>Complete genome sequence of Corynebacterium casei LMG S-19264T (=DSM 44701T), isolated from a smear-ripened cheese.</title>
        <authorList>
            <consortium name="US DOE Joint Genome Institute (JGI-PGF)"/>
            <person name="Walter F."/>
            <person name="Albersmeier A."/>
            <person name="Kalinowski J."/>
            <person name="Ruckert C."/>
        </authorList>
    </citation>
    <scope>NUCLEOTIDE SEQUENCE</scope>
    <source>
        <strain evidence="6">CGMCC 1.16548</strain>
    </source>
</reference>
<evidence type="ECO:0000256" key="3">
    <source>
        <dbReference type="ARBA" id="ARBA00023163"/>
    </source>
</evidence>
<evidence type="ECO:0000313" key="7">
    <source>
        <dbReference type="Proteomes" id="UP000617531"/>
    </source>
</evidence>
<keyword evidence="3" id="KW-0804">Transcription</keyword>
<evidence type="ECO:0000256" key="1">
    <source>
        <dbReference type="ARBA" id="ARBA00023015"/>
    </source>
</evidence>
<feature type="DNA-binding region" description="H-T-H motif" evidence="4">
    <location>
        <begin position="33"/>
        <end position="52"/>
    </location>
</feature>
<evidence type="ECO:0000256" key="4">
    <source>
        <dbReference type="PROSITE-ProRule" id="PRU00335"/>
    </source>
</evidence>